<evidence type="ECO:0000313" key="1">
    <source>
        <dbReference type="EMBL" id="EGF93699.1"/>
    </source>
</evidence>
<reference evidence="2" key="1">
    <citation type="submission" date="2011-03" db="EMBL/GenBank/DDBJ databases">
        <title>Draft genome sequence of Brevundimonas diminuta.</title>
        <authorList>
            <person name="Brown P.J.B."/>
            <person name="Buechlein A."/>
            <person name="Hemmerich C."/>
            <person name="Brun Y.V."/>
        </authorList>
    </citation>
    <scope>NUCLEOTIDE SEQUENCE [LARGE SCALE GENOMIC DNA]</scope>
    <source>
        <strain evidence="2">C19</strain>
    </source>
</reference>
<protein>
    <submittedName>
        <fullName evidence="1">Uncharacterized protein</fullName>
    </submittedName>
</protein>
<name>F4QGL8_9CAUL</name>
<evidence type="ECO:0000313" key="2">
    <source>
        <dbReference type="Proteomes" id="UP000006512"/>
    </source>
</evidence>
<gene>
    <name evidence="1" type="ORF">ABI_21410</name>
</gene>
<dbReference type="HOGENOM" id="CLU_2912424_0_0_5"/>
<dbReference type="Proteomes" id="UP000006512">
    <property type="component" value="Unassembled WGS sequence"/>
</dbReference>
<accession>F4QGL8</accession>
<dbReference type="AlphaFoldDB" id="F4QGL8"/>
<dbReference type="EMBL" id="GL883077">
    <property type="protein sequence ID" value="EGF93699.1"/>
    <property type="molecule type" value="Genomic_DNA"/>
</dbReference>
<dbReference type="STRING" id="715226.ABI_21410"/>
<proteinExistence type="predicted"/>
<keyword evidence="2" id="KW-1185">Reference proteome</keyword>
<sequence length="61" mass="6915">MARRNPKYAAANATQRVNFRRVAIARGDNFARPSDRAWHHYGYSDLRYSIGSCAATAPRCQ</sequence>
<organism evidence="1 2">
    <name type="scientific">Asticcacaulis biprosthecium C19</name>
    <dbReference type="NCBI Taxonomy" id="715226"/>
    <lineage>
        <taxon>Bacteria</taxon>
        <taxon>Pseudomonadati</taxon>
        <taxon>Pseudomonadota</taxon>
        <taxon>Alphaproteobacteria</taxon>
        <taxon>Caulobacterales</taxon>
        <taxon>Caulobacteraceae</taxon>
        <taxon>Asticcacaulis</taxon>
    </lineage>
</organism>